<feature type="coiled-coil region" evidence="1">
    <location>
        <begin position="59"/>
        <end position="112"/>
    </location>
</feature>
<feature type="transmembrane region" description="Helical" evidence="2">
    <location>
        <begin position="26"/>
        <end position="48"/>
    </location>
</feature>
<evidence type="ECO:0000256" key="2">
    <source>
        <dbReference type="SAM" id="Phobius"/>
    </source>
</evidence>
<sequence length="234" mass="26442">MADNLAKQKLKTYQDKVDSLSIRERAMVLLAVIAVLVFVWDTFFMAPLDARQSRAQSQLETERARLSALNIQVRQAIARQGEDPDADNRERLAALRDQLSTMEDNIQDTATSMIAPARMPEVLRNVINRTRGISLTQLKGLGATPLLDDKTTDSDTGNNAGADADKETANAYKHGMELVLEGDYLAVLEYVRRLQALEWNFYWDAFELDVGDYPQTETVLRIYTISLTEDWIRA</sequence>
<organism evidence="3 4">
    <name type="scientific">Methylohalomonas lacus</name>
    <dbReference type="NCBI Taxonomy" id="398773"/>
    <lineage>
        <taxon>Bacteria</taxon>
        <taxon>Pseudomonadati</taxon>
        <taxon>Pseudomonadota</taxon>
        <taxon>Gammaproteobacteria</taxon>
        <taxon>Methylohalomonadales</taxon>
        <taxon>Methylohalomonadaceae</taxon>
        <taxon>Methylohalomonas</taxon>
    </lineage>
</organism>
<dbReference type="RefSeq" id="WP_259057513.1">
    <property type="nucleotide sequence ID" value="NZ_JANUCT010000024.1"/>
</dbReference>
<gene>
    <name evidence="3" type="ORF">J2T55_002512</name>
</gene>
<dbReference type="AlphaFoldDB" id="A0AAE3HLE3"/>
<dbReference type="EMBL" id="JANUCT010000024">
    <property type="protein sequence ID" value="MCS3904476.1"/>
    <property type="molecule type" value="Genomic_DNA"/>
</dbReference>
<protein>
    <submittedName>
        <fullName evidence="3">MSHA biogenesis protein MshJ</fullName>
    </submittedName>
</protein>
<dbReference type="Proteomes" id="UP001204445">
    <property type="component" value="Unassembled WGS sequence"/>
</dbReference>
<proteinExistence type="predicted"/>
<accession>A0AAE3HLE3</accession>
<name>A0AAE3HLE3_9GAMM</name>
<evidence type="ECO:0000256" key="1">
    <source>
        <dbReference type="SAM" id="Coils"/>
    </source>
</evidence>
<keyword evidence="2" id="KW-1133">Transmembrane helix</keyword>
<keyword evidence="2" id="KW-0472">Membrane</keyword>
<evidence type="ECO:0000313" key="4">
    <source>
        <dbReference type="Proteomes" id="UP001204445"/>
    </source>
</evidence>
<evidence type="ECO:0000313" key="3">
    <source>
        <dbReference type="EMBL" id="MCS3904476.1"/>
    </source>
</evidence>
<keyword evidence="2" id="KW-0812">Transmembrane</keyword>
<comment type="caution">
    <text evidence="3">The sequence shown here is derived from an EMBL/GenBank/DDBJ whole genome shotgun (WGS) entry which is preliminary data.</text>
</comment>
<keyword evidence="4" id="KW-1185">Reference proteome</keyword>
<keyword evidence="1" id="KW-0175">Coiled coil</keyword>
<reference evidence="3" key="1">
    <citation type="submission" date="2022-08" db="EMBL/GenBank/DDBJ databases">
        <title>Genomic Encyclopedia of Type Strains, Phase III (KMG-III): the genomes of soil and plant-associated and newly described type strains.</title>
        <authorList>
            <person name="Whitman W."/>
        </authorList>
    </citation>
    <scope>NUCLEOTIDE SEQUENCE</scope>
    <source>
        <strain evidence="3">HMT 1</strain>
    </source>
</reference>